<dbReference type="PROSITE" id="PS00330">
    <property type="entry name" value="HEMOLYSIN_CALCIUM"/>
    <property type="match status" value="1"/>
</dbReference>
<accession>A0ABW3FK94</accession>
<evidence type="ECO:0000313" key="1">
    <source>
        <dbReference type="EMBL" id="MFD0917670.1"/>
    </source>
</evidence>
<dbReference type="EMBL" id="JBHTJV010000025">
    <property type="protein sequence ID" value="MFD0917670.1"/>
    <property type="molecule type" value="Genomic_DNA"/>
</dbReference>
<dbReference type="Gene3D" id="2.150.10.10">
    <property type="entry name" value="Serralysin-like metalloprotease, C-terminal"/>
    <property type="match status" value="2"/>
</dbReference>
<reference evidence="2" key="1">
    <citation type="journal article" date="2019" name="Int. J. Syst. Evol. Microbiol.">
        <title>The Global Catalogue of Microorganisms (GCM) 10K type strain sequencing project: providing services to taxonomists for standard genome sequencing and annotation.</title>
        <authorList>
            <consortium name="The Broad Institute Genomics Platform"/>
            <consortium name="The Broad Institute Genome Sequencing Center for Infectious Disease"/>
            <person name="Wu L."/>
            <person name="Ma J."/>
        </authorList>
    </citation>
    <scope>NUCLEOTIDE SEQUENCE [LARGE SCALE GENOMIC DNA]</scope>
    <source>
        <strain evidence="2">CCUG 60023</strain>
    </source>
</reference>
<dbReference type="SUPFAM" id="SSF51120">
    <property type="entry name" value="beta-Roll"/>
    <property type="match status" value="1"/>
</dbReference>
<organism evidence="1 2">
    <name type="scientific">Pseudahrensia aquimaris</name>
    <dbReference type="NCBI Taxonomy" id="744461"/>
    <lineage>
        <taxon>Bacteria</taxon>
        <taxon>Pseudomonadati</taxon>
        <taxon>Pseudomonadota</taxon>
        <taxon>Alphaproteobacteria</taxon>
        <taxon>Hyphomicrobiales</taxon>
        <taxon>Ahrensiaceae</taxon>
        <taxon>Pseudahrensia</taxon>
    </lineage>
</organism>
<dbReference type="InterPro" id="IPR018511">
    <property type="entry name" value="Hemolysin-typ_Ca-bd_CS"/>
</dbReference>
<dbReference type="Proteomes" id="UP001597101">
    <property type="component" value="Unassembled WGS sequence"/>
</dbReference>
<dbReference type="InterPro" id="IPR001343">
    <property type="entry name" value="Hemolysn_Ca-bd"/>
</dbReference>
<comment type="caution">
    <text evidence="1">The sequence shown here is derived from an EMBL/GenBank/DDBJ whole genome shotgun (WGS) entry which is preliminary data.</text>
</comment>
<dbReference type="InterPro" id="IPR011049">
    <property type="entry name" value="Serralysin-like_metalloprot_C"/>
</dbReference>
<gene>
    <name evidence="1" type="ORF">ACFQ14_14805</name>
</gene>
<dbReference type="RefSeq" id="WP_377213525.1">
    <property type="nucleotide sequence ID" value="NZ_JBHTJV010000025.1"/>
</dbReference>
<keyword evidence="2" id="KW-1185">Reference proteome</keyword>
<evidence type="ECO:0000313" key="2">
    <source>
        <dbReference type="Proteomes" id="UP001597101"/>
    </source>
</evidence>
<proteinExistence type="predicted"/>
<dbReference type="Pfam" id="PF00353">
    <property type="entry name" value="HemolysinCabind"/>
    <property type="match status" value="4"/>
</dbReference>
<sequence>MTRPTVNWNESIIANAGNTFGTQVTPNIVALSNGRFLVAWVDFENNIDGSQGRDIVGQIFTYRGDAVTNPFQLNQHGQLEDEYQFDIAATDSGYVVVYTQFGDDGDTDILVDVYENGSQFPTGFTLATGAANADKVGDPSISTIGDGYIVTFDRENILGNTDVKGVYVNAAGAASSEFDMAQNGATDFDRNSDVEITAGLNFMSVYAEQDNVDSSIEFRQTAFDGTLIRQGQIADVGYDPQMAYELGDTGNVFITWHDGIRVYGHVRDIDNNIVRASFVVADEPGTNELYPRVVALGNGDSGFFVAWFDVGNQLIEGQRFDNDGVEVGDPLIIAEGLSASLFNMGVLSDGRIGVTWAELGAGADVGLRIIDPRDELTIGTAEQDYLTARPDGSIILAGTGGDYLLGLDGDDVLFGDIGSDTMRGGRGNDDYFVNSVFDDVYEMPDEGYDEVFTTQAEYTLPPNFERLNFTDTGDHIGRGNELDNRFAGNAGNDRFIIDEGGADIFSGGQGVDVFDARISGEAVRIYLNDQSLNALAAEGDFFASIETFIGSASAGDIMRAGDGRARFAGSGGDDRLFGGNNIDYLRGDAGNDDLRGGNSRDTIIGGTGDDDLYGGKHQDQFRFVQAEFGSDIIHDFQDGLDTLRFFSAVADAFNDFTISDNGTASVTVSLNASPSNMISVNSSDGSMITLDASDFSFY</sequence>
<protein>
    <submittedName>
        <fullName evidence="1">Calcium-binding protein</fullName>
    </submittedName>
</protein>
<name>A0ABW3FK94_9HYPH</name>
<dbReference type="PRINTS" id="PR00313">
    <property type="entry name" value="CABNDNGRPT"/>
</dbReference>